<dbReference type="RefSeq" id="WP_067904203.1">
    <property type="nucleotide sequence ID" value="NZ_VSFG01000005.1"/>
</dbReference>
<organism evidence="2 3">
    <name type="scientific">Actinomadura chibensis</name>
    <dbReference type="NCBI Taxonomy" id="392828"/>
    <lineage>
        <taxon>Bacteria</taxon>
        <taxon>Bacillati</taxon>
        <taxon>Actinomycetota</taxon>
        <taxon>Actinomycetes</taxon>
        <taxon>Streptosporangiales</taxon>
        <taxon>Thermomonosporaceae</taxon>
        <taxon>Actinomadura</taxon>
    </lineage>
</organism>
<evidence type="ECO:0000313" key="2">
    <source>
        <dbReference type="EMBL" id="TYB43998.1"/>
    </source>
</evidence>
<reference evidence="2 3" key="1">
    <citation type="submission" date="2019-08" db="EMBL/GenBank/DDBJ databases">
        <title>Actinomadura sp. nov. CYP1-5 isolated from mountain soil.</title>
        <authorList>
            <person name="Songsumanus A."/>
            <person name="Kuncharoen N."/>
            <person name="Kudo T."/>
            <person name="Yuki M."/>
            <person name="Igarashi Y."/>
            <person name="Tanasupawat S."/>
        </authorList>
    </citation>
    <scope>NUCLEOTIDE SEQUENCE [LARGE SCALE GENOMIC DNA]</scope>
    <source>
        <strain evidence="2 3">JCM 14158</strain>
    </source>
</reference>
<evidence type="ECO:0000313" key="3">
    <source>
        <dbReference type="Proteomes" id="UP000323380"/>
    </source>
</evidence>
<gene>
    <name evidence="2" type="ORF">FXF69_23845</name>
</gene>
<keyword evidence="3" id="KW-1185">Reference proteome</keyword>
<dbReference type="STRING" id="1220554.GCA_001552135_07732"/>
<proteinExistence type="predicted"/>
<comment type="caution">
    <text evidence="2">The sequence shown here is derived from an EMBL/GenBank/DDBJ whole genome shotgun (WGS) entry which is preliminary data.</text>
</comment>
<accession>A0A5D0NHZ5</accession>
<dbReference type="EMBL" id="VSFG01000005">
    <property type="protein sequence ID" value="TYB43998.1"/>
    <property type="molecule type" value="Genomic_DNA"/>
</dbReference>
<feature type="region of interest" description="Disordered" evidence="1">
    <location>
        <begin position="39"/>
        <end position="76"/>
    </location>
</feature>
<dbReference type="Proteomes" id="UP000323380">
    <property type="component" value="Unassembled WGS sequence"/>
</dbReference>
<sequence>MWKAMFRTGKARIHGEAVWGTAMYRDDEKGEIVFRRHAPTVGISPGHNPPLPDPGGEVISESDFAPMDWTPHHDTF</sequence>
<name>A0A5D0NHZ5_9ACTN</name>
<protein>
    <submittedName>
        <fullName evidence="2">Uncharacterized protein</fullName>
    </submittedName>
</protein>
<evidence type="ECO:0000256" key="1">
    <source>
        <dbReference type="SAM" id="MobiDB-lite"/>
    </source>
</evidence>
<dbReference type="AlphaFoldDB" id="A0A5D0NHZ5"/>